<dbReference type="GO" id="GO:0008270">
    <property type="term" value="F:zinc ion binding"/>
    <property type="evidence" value="ECO:0007669"/>
    <property type="project" value="InterPro"/>
</dbReference>
<comment type="similarity">
    <text evidence="2 8">Belongs to the zinc-containing alcohol dehydrogenase family.</text>
</comment>
<evidence type="ECO:0000256" key="2">
    <source>
        <dbReference type="ARBA" id="ARBA00008072"/>
    </source>
</evidence>
<evidence type="ECO:0000256" key="5">
    <source>
        <dbReference type="ARBA" id="ARBA00022833"/>
    </source>
</evidence>
<keyword evidence="6" id="KW-0560">Oxidoreductase</keyword>
<evidence type="ECO:0000313" key="10">
    <source>
        <dbReference type="EMBL" id="SNS76348.1"/>
    </source>
</evidence>
<evidence type="ECO:0000256" key="3">
    <source>
        <dbReference type="ARBA" id="ARBA00013190"/>
    </source>
</evidence>
<dbReference type="SMART" id="SM00829">
    <property type="entry name" value="PKS_ER"/>
    <property type="match status" value="1"/>
</dbReference>
<evidence type="ECO:0000313" key="11">
    <source>
        <dbReference type="Proteomes" id="UP000198281"/>
    </source>
</evidence>
<evidence type="ECO:0000256" key="4">
    <source>
        <dbReference type="ARBA" id="ARBA00022723"/>
    </source>
</evidence>
<evidence type="ECO:0000256" key="1">
    <source>
        <dbReference type="ARBA" id="ARBA00001947"/>
    </source>
</evidence>
<dbReference type="FunFam" id="3.90.180.10:FF:000002">
    <property type="entry name" value="Alcohol dehydrogenase AdhP"/>
    <property type="match status" value="1"/>
</dbReference>
<dbReference type="EC" id="1.1.1.1" evidence="3"/>
<dbReference type="EMBL" id="FZOS01000015">
    <property type="protein sequence ID" value="SNS76348.1"/>
    <property type="molecule type" value="Genomic_DNA"/>
</dbReference>
<dbReference type="Pfam" id="PF00107">
    <property type="entry name" value="ADH_zinc_N"/>
    <property type="match status" value="1"/>
</dbReference>
<organism evidence="10 11">
    <name type="scientific">Edaphosphingomonas laterariae</name>
    <dbReference type="NCBI Taxonomy" id="861865"/>
    <lineage>
        <taxon>Bacteria</taxon>
        <taxon>Pseudomonadati</taxon>
        <taxon>Pseudomonadota</taxon>
        <taxon>Alphaproteobacteria</taxon>
        <taxon>Sphingomonadales</taxon>
        <taxon>Rhizorhabdaceae</taxon>
        <taxon>Edaphosphingomonas</taxon>
    </lineage>
</organism>
<dbReference type="Gene3D" id="3.90.180.10">
    <property type="entry name" value="Medium-chain alcohol dehydrogenases, catalytic domain"/>
    <property type="match status" value="1"/>
</dbReference>
<evidence type="ECO:0000256" key="7">
    <source>
        <dbReference type="ARBA" id="ARBA00023027"/>
    </source>
</evidence>
<dbReference type="InterPro" id="IPR011032">
    <property type="entry name" value="GroES-like_sf"/>
</dbReference>
<evidence type="ECO:0000256" key="6">
    <source>
        <dbReference type="ARBA" id="ARBA00023002"/>
    </source>
</evidence>
<reference evidence="11" key="1">
    <citation type="submission" date="2017-06" db="EMBL/GenBank/DDBJ databases">
        <authorList>
            <person name="Varghese N."/>
            <person name="Submissions S."/>
        </authorList>
    </citation>
    <scope>NUCLEOTIDE SEQUENCE [LARGE SCALE GENOMIC DNA]</scope>
    <source>
        <strain evidence="11">LNB2</strain>
    </source>
</reference>
<keyword evidence="7" id="KW-0520">NAD</keyword>
<keyword evidence="11" id="KW-1185">Reference proteome</keyword>
<dbReference type="InterPro" id="IPR036291">
    <property type="entry name" value="NAD(P)-bd_dom_sf"/>
</dbReference>
<keyword evidence="4 8" id="KW-0479">Metal-binding</keyword>
<dbReference type="PANTHER" id="PTHR42940:SF8">
    <property type="entry name" value="VACUOLAR PROTEIN SORTING-ASSOCIATED PROTEIN 11"/>
    <property type="match status" value="1"/>
</dbReference>
<dbReference type="Gene3D" id="3.40.50.720">
    <property type="entry name" value="NAD(P)-binding Rossmann-like Domain"/>
    <property type="match status" value="1"/>
</dbReference>
<comment type="cofactor">
    <cofactor evidence="1 8">
        <name>Zn(2+)</name>
        <dbReference type="ChEBI" id="CHEBI:29105"/>
    </cofactor>
</comment>
<gene>
    <name evidence="10" type="ORF">SAMN06295912_11528</name>
</gene>
<dbReference type="CDD" id="cd08297">
    <property type="entry name" value="CAD3"/>
    <property type="match status" value="1"/>
</dbReference>
<dbReference type="SUPFAM" id="SSF51735">
    <property type="entry name" value="NAD(P)-binding Rossmann-fold domains"/>
    <property type="match status" value="1"/>
</dbReference>
<keyword evidence="5 8" id="KW-0862">Zinc</keyword>
<evidence type="ECO:0000259" key="9">
    <source>
        <dbReference type="SMART" id="SM00829"/>
    </source>
</evidence>
<sequence>MLAMSSTEFVAMKMKAAIARAFGQPLSLEEVDVPSPGPGEVLVKVVASGVCHTDLHAIDGDWPVKPTLPLIPGHEGVGHVAAIGPGVTGVKEGDAVGVPWLHDACRACEYCETGWETLCERQHNTGYSVNGGFAEYVVASAPFVGHLPKDVDFVAMAPILCAGVTVYKGLKETEARPGEWVAISGIGGLGHVAIQYAKAMGLNVIALDVADDKLALARDMGADLALDARSNDLVDRVAKETGGGAHGVLVTAVSPPAFGQAIACARRKGTVSLVGLPPGDFPTPIFDVVLKRITVRGSIVGTRRDLAEAIDFAVRGKVRAHVAARPLDDVNAVLDELRAGKVEGRIALVP</sequence>
<dbReference type="GO" id="GO:0004022">
    <property type="term" value="F:alcohol dehydrogenase (NAD+) activity"/>
    <property type="evidence" value="ECO:0007669"/>
    <property type="project" value="UniProtKB-EC"/>
</dbReference>
<accession>A0A239H5P9</accession>
<dbReference type="InterPro" id="IPR013149">
    <property type="entry name" value="ADH-like_C"/>
</dbReference>
<dbReference type="PROSITE" id="PS00059">
    <property type="entry name" value="ADH_ZINC"/>
    <property type="match status" value="1"/>
</dbReference>
<dbReference type="Proteomes" id="UP000198281">
    <property type="component" value="Unassembled WGS sequence"/>
</dbReference>
<protein>
    <recommendedName>
        <fullName evidence="3">alcohol dehydrogenase</fullName>
        <ecNumber evidence="3">1.1.1.1</ecNumber>
    </recommendedName>
</protein>
<dbReference type="InterPro" id="IPR020843">
    <property type="entry name" value="ER"/>
</dbReference>
<dbReference type="NCBIfam" id="NF006940">
    <property type="entry name" value="PRK09422.1"/>
    <property type="match status" value="1"/>
</dbReference>
<dbReference type="AlphaFoldDB" id="A0A239H5P9"/>
<evidence type="ECO:0000256" key="8">
    <source>
        <dbReference type="RuleBase" id="RU361277"/>
    </source>
</evidence>
<feature type="domain" description="Enoyl reductase (ER)" evidence="9">
    <location>
        <begin position="23"/>
        <end position="348"/>
    </location>
</feature>
<proteinExistence type="inferred from homology"/>
<dbReference type="SUPFAM" id="SSF50129">
    <property type="entry name" value="GroES-like"/>
    <property type="match status" value="1"/>
</dbReference>
<dbReference type="InterPro" id="IPR013154">
    <property type="entry name" value="ADH-like_N"/>
</dbReference>
<dbReference type="FunFam" id="3.40.50.720:FF:000039">
    <property type="entry name" value="Alcohol dehydrogenase AdhP"/>
    <property type="match status" value="1"/>
</dbReference>
<dbReference type="Pfam" id="PF08240">
    <property type="entry name" value="ADH_N"/>
    <property type="match status" value="1"/>
</dbReference>
<dbReference type="PANTHER" id="PTHR42940">
    <property type="entry name" value="ALCOHOL DEHYDROGENASE 1-RELATED"/>
    <property type="match status" value="1"/>
</dbReference>
<dbReference type="InterPro" id="IPR002328">
    <property type="entry name" value="ADH_Zn_CS"/>
</dbReference>
<name>A0A239H5P9_9SPHN</name>